<evidence type="ECO:0000256" key="3">
    <source>
        <dbReference type="ARBA" id="ARBA00022729"/>
    </source>
</evidence>
<organism evidence="7 8">
    <name type="scientific">Skermanella stibiiresistens SB22</name>
    <dbReference type="NCBI Taxonomy" id="1385369"/>
    <lineage>
        <taxon>Bacteria</taxon>
        <taxon>Pseudomonadati</taxon>
        <taxon>Pseudomonadota</taxon>
        <taxon>Alphaproteobacteria</taxon>
        <taxon>Rhodospirillales</taxon>
        <taxon>Azospirillaceae</taxon>
        <taxon>Skermanella</taxon>
    </lineage>
</organism>
<evidence type="ECO:0000313" key="8">
    <source>
        <dbReference type="Proteomes" id="UP000019486"/>
    </source>
</evidence>
<dbReference type="SUPFAM" id="SSF53822">
    <property type="entry name" value="Periplasmic binding protein-like I"/>
    <property type="match status" value="1"/>
</dbReference>
<accession>W9H7D8</accession>
<proteinExistence type="inferred from homology"/>
<dbReference type="InterPro" id="IPR028082">
    <property type="entry name" value="Peripla_BP_I"/>
</dbReference>
<dbReference type="OrthoDB" id="9768386at2"/>
<keyword evidence="4" id="KW-0029">Amino-acid transport</keyword>
<dbReference type="STRING" id="1385369.N825_18730"/>
<sequence length="373" mass="39571">MKFRKALLAATAAFTLASTAAFSAAQADVTIAVAGPMTGQYAAFGEQMNKGAQMAVADLNASGGILGEKIKLEVGDDACDPKQAVAVANQLAGAGAVFVAGHFCSSSSIPASQVYTEEGMLQISPASTNPKLTDEAKGNNVFRVCGRDDQQGKVAGEYIANVYKGKNVAIVHDKSAYGKGLADETQKSLNAAGLKEKLYEAYTAGERDYSALVSKLKQSAIDVLYVGGYHTEAGLIARQLKDQGMTVQIISGDALVTEEYWTITGPAGQGTLMTFGPDPRNKPMAKAVVEKFRAQGYEPEGYTLYTYAAMQIFKQAAEKAGSTDLDKVAAVLRSTEFDTVIGKIAFDQKGDVTTPAYVFYKWNEGKYAEVTTN</sequence>
<dbReference type="Gene3D" id="3.40.50.2300">
    <property type="match status" value="2"/>
</dbReference>
<name>W9H7D8_9PROT</name>
<comment type="similarity">
    <text evidence="1">Belongs to the leucine-binding protein family.</text>
</comment>
<feature type="domain" description="Leucine-binding protein" evidence="6">
    <location>
        <begin position="29"/>
        <end position="365"/>
    </location>
</feature>
<evidence type="ECO:0000256" key="2">
    <source>
        <dbReference type="ARBA" id="ARBA00022448"/>
    </source>
</evidence>
<evidence type="ECO:0000259" key="6">
    <source>
        <dbReference type="Pfam" id="PF13458"/>
    </source>
</evidence>
<dbReference type="Pfam" id="PF13458">
    <property type="entry name" value="Peripla_BP_6"/>
    <property type="match status" value="1"/>
</dbReference>
<gene>
    <name evidence="7" type="ORF">N825_18730</name>
</gene>
<dbReference type="PANTHER" id="PTHR47151">
    <property type="entry name" value="LEU/ILE/VAL-BINDING ABC TRANSPORTER SUBUNIT"/>
    <property type="match status" value="1"/>
</dbReference>
<comment type="caution">
    <text evidence="7">The sequence shown here is derived from an EMBL/GenBank/DDBJ whole genome shotgun (WGS) entry which is preliminary data.</text>
</comment>
<evidence type="ECO:0000256" key="1">
    <source>
        <dbReference type="ARBA" id="ARBA00010062"/>
    </source>
</evidence>
<dbReference type="PRINTS" id="PR00337">
    <property type="entry name" value="LEUILEVALBP"/>
</dbReference>
<dbReference type="CDD" id="cd06342">
    <property type="entry name" value="PBP1_ABC_LIVBP-like"/>
    <property type="match status" value="1"/>
</dbReference>
<feature type="signal peptide" evidence="5">
    <location>
        <begin position="1"/>
        <end position="27"/>
    </location>
</feature>
<feature type="chain" id="PRO_5004921682" evidence="5">
    <location>
        <begin position="28"/>
        <end position="373"/>
    </location>
</feature>
<evidence type="ECO:0000256" key="5">
    <source>
        <dbReference type="SAM" id="SignalP"/>
    </source>
</evidence>
<dbReference type="PATRIC" id="fig|1385369.3.peg.674"/>
<dbReference type="EMBL" id="AVFL01000002">
    <property type="protein sequence ID" value="EWY41979.1"/>
    <property type="molecule type" value="Genomic_DNA"/>
</dbReference>
<dbReference type="Proteomes" id="UP000019486">
    <property type="component" value="Unassembled WGS sequence"/>
</dbReference>
<dbReference type="AlphaFoldDB" id="W9H7D8"/>
<keyword evidence="3 5" id="KW-0732">Signal</keyword>
<protein>
    <submittedName>
        <fullName evidence="7">ABC transporter</fullName>
    </submittedName>
</protein>
<dbReference type="RefSeq" id="WP_037446968.1">
    <property type="nucleotide sequence ID" value="NZ_AVFL01000002.1"/>
</dbReference>
<evidence type="ECO:0000256" key="4">
    <source>
        <dbReference type="ARBA" id="ARBA00022970"/>
    </source>
</evidence>
<dbReference type="PANTHER" id="PTHR47151:SF2">
    <property type="entry name" value="AMINO ACID BINDING PROTEIN"/>
    <property type="match status" value="1"/>
</dbReference>
<reference evidence="7 8" key="1">
    <citation type="submission" date="2013-08" db="EMBL/GenBank/DDBJ databases">
        <title>The genome sequence of Skermanella stibiiresistens.</title>
        <authorList>
            <person name="Zhu W."/>
            <person name="Wang G."/>
        </authorList>
    </citation>
    <scope>NUCLEOTIDE SEQUENCE [LARGE SCALE GENOMIC DNA]</scope>
    <source>
        <strain evidence="7 8">SB22</strain>
    </source>
</reference>
<keyword evidence="8" id="KW-1185">Reference proteome</keyword>
<keyword evidence="2" id="KW-0813">Transport</keyword>
<evidence type="ECO:0000313" key="7">
    <source>
        <dbReference type="EMBL" id="EWY41979.1"/>
    </source>
</evidence>
<dbReference type="InterPro" id="IPR028081">
    <property type="entry name" value="Leu-bd"/>
</dbReference>
<dbReference type="GO" id="GO:0006865">
    <property type="term" value="P:amino acid transport"/>
    <property type="evidence" value="ECO:0007669"/>
    <property type="project" value="UniProtKB-KW"/>
</dbReference>
<dbReference type="InterPro" id="IPR000709">
    <property type="entry name" value="Leu_Ile_Val-bd"/>
</dbReference>